<dbReference type="GO" id="GO:0008270">
    <property type="term" value="F:zinc ion binding"/>
    <property type="evidence" value="ECO:0007669"/>
    <property type="project" value="InterPro"/>
</dbReference>
<dbReference type="InterPro" id="IPR013083">
    <property type="entry name" value="Znf_RING/FYVE/PHD"/>
</dbReference>
<evidence type="ECO:0000313" key="2">
    <source>
        <dbReference type="Proteomes" id="UP000182987"/>
    </source>
</evidence>
<name>A0A0G9HJI3_9GAMM</name>
<dbReference type="RefSeq" id="WP_046966750.1">
    <property type="nucleotide sequence ID" value="NZ_CP017480.1"/>
</dbReference>
<protein>
    <submittedName>
        <fullName evidence="1">Uncharacterized protein</fullName>
    </submittedName>
</protein>
<dbReference type="SUPFAM" id="SSF57850">
    <property type="entry name" value="RING/U-box"/>
    <property type="match status" value="1"/>
</dbReference>
<dbReference type="AlphaFoldDB" id="A0A0G9HJI3"/>
<reference evidence="2" key="1">
    <citation type="submission" date="2016-09" db="EMBL/GenBank/DDBJ databases">
        <authorList>
            <person name="Lysoe E."/>
        </authorList>
    </citation>
    <scope>NUCLEOTIDE SEQUENCE [LARGE SCALE GENOMIC DNA]</scope>
    <source>
        <strain evidence="2">LJ96T</strain>
    </source>
</reference>
<dbReference type="KEGG" id="lrz:BJI69_15875"/>
<dbReference type="PATRIC" id="fig|1440763.5.peg.810"/>
<dbReference type="InterPro" id="IPR001607">
    <property type="entry name" value="Znf_UBP"/>
</dbReference>
<dbReference type="Proteomes" id="UP000182987">
    <property type="component" value="Chromosome"/>
</dbReference>
<accession>A0A0G9HJI3</accession>
<keyword evidence="2" id="KW-1185">Reference proteome</keyword>
<proteinExistence type="predicted"/>
<sequence length="122" mass="13600">MNKQDDGINLDAEPSGDGCVECLAAGTWWFHLRRCAECGHIGCCDDSLHKHASKHAHATGHPVIQSFEPGEDWFYDYRTDDMFEGPTLKAPHSHPREQPTPGPEGLVPRRWQAVLAHGEENS</sequence>
<evidence type="ECO:0000313" key="1">
    <source>
        <dbReference type="EMBL" id="APG05230.1"/>
    </source>
</evidence>
<dbReference type="Gene3D" id="3.30.40.10">
    <property type="entry name" value="Zinc/RING finger domain, C3HC4 (zinc finger)"/>
    <property type="match status" value="1"/>
</dbReference>
<organism evidence="1 2">
    <name type="scientific">Luteibacter rhizovicinus DSM 16549</name>
    <dbReference type="NCBI Taxonomy" id="1440763"/>
    <lineage>
        <taxon>Bacteria</taxon>
        <taxon>Pseudomonadati</taxon>
        <taxon>Pseudomonadota</taxon>
        <taxon>Gammaproteobacteria</taxon>
        <taxon>Lysobacterales</taxon>
        <taxon>Rhodanobacteraceae</taxon>
        <taxon>Luteibacter</taxon>
    </lineage>
</organism>
<dbReference type="OrthoDB" id="120315at2"/>
<dbReference type="EMBL" id="CP017480">
    <property type="protein sequence ID" value="APG05230.1"/>
    <property type="molecule type" value="Genomic_DNA"/>
</dbReference>
<dbReference type="PROSITE" id="PS50271">
    <property type="entry name" value="ZF_UBP"/>
    <property type="match status" value="1"/>
</dbReference>
<dbReference type="STRING" id="1440763.BJI69_15875"/>
<gene>
    <name evidence="1" type="ORF">BJI69_15875</name>
</gene>
<dbReference type="Pfam" id="PF02148">
    <property type="entry name" value="zf-UBP"/>
    <property type="match status" value="1"/>
</dbReference>